<sequence length="83" mass="9583">MEITFTHKAKKGLLRVPAKIRNSILQKLDLIAQNPRRTDLDIKKMSGVEAYRLRVGTYRAIYTEDGVILEVQNIAPRGEIYKR</sequence>
<keyword evidence="1" id="KW-1277">Toxin-antitoxin system</keyword>
<reference evidence="2 3" key="1">
    <citation type="submission" date="2014-07" db="EMBL/GenBank/DDBJ databases">
        <title>Draft genome sequence of Thalassospira profundimaris S25-3-2.</title>
        <authorList>
            <person name="Lai Q."/>
            <person name="Shao Z."/>
        </authorList>
    </citation>
    <scope>NUCLEOTIDE SEQUENCE [LARGE SCALE GENOMIC DNA]</scope>
    <source>
        <strain evidence="2 3">S25-3-2</strain>
    </source>
</reference>
<dbReference type="InterPro" id="IPR035093">
    <property type="entry name" value="RelE/ParE_toxin_dom_sf"/>
</dbReference>
<dbReference type="AlphaFoldDB" id="A0A367WI31"/>
<evidence type="ECO:0000256" key="1">
    <source>
        <dbReference type="ARBA" id="ARBA00022649"/>
    </source>
</evidence>
<evidence type="ECO:0000313" key="3">
    <source>
        <dbReference type="Proteomes" id="UP000252517"/>
    </source>
</evidence>
<organism evidence="2 3">
    <name type="scientific">Thalassospira profundimaris</name>
    <dbReference type="NCBI Taxonomy" id="502049"/>
    <lineage>
        <taxon>Bacteria</taxon>
        <taxon>Pseudomonadati</taxon>
        <taxon>Pseudomonadota</taxon>
        <taxon>Alphaproteobacteria</taxon>
        <taxon>Rhodospirillales</taxon>
        <taxon>Thalassospiraceae</taxon>
        <taxon>Thalassospira</taxon>
    </lineage>
</organism>
<gene>
    <name evidence="2" type="ORF">TH25_25145</name>
</gene>
<name>A0A367WI31_9PROT</name>
<dbReference type="RefSeq" id="WP_085595769.1">
    <property type="nucleotide sequence ID" value="NZ_JPWH01000047.1"/>
</dbReference>
<dbReference type="InterPro" id="IPR052747">
    <property type="entry name" value="TA_system_RelE_toxin"/>
</dbReference>
<accession>A0A367WI31</accession>
<dbReference type="PANTHER" id="PTHR38813">
    <property type="match status" value="1"/>
</dbReference>
<evidence type="ECO:0008006" key="4">
    <source>
        <dbReference type="Google" id="ProtNLM"/>
    </source>
</evidence>
<dbReference type="Proteomes" id="UP000252517">
    <property type="component" value="Unassembled WGS sequence"/>
</dbReference>
<comment type="caution">
    <text evidence="2">The sequence shown here is derived from an EMBL/GenBank/DDBJ whole genome shotgun (WGS) entry which is preliminary data.</text>
</comment>
<dbReference type="PANTHER" id="PTHR38813:SF1">
    <property type="entry name" value="TOXIN RELE1-RELATED"/>
    <property type="match status" value="1"/>
</dbReference>
<dbReference type="Gene3D" id="3.30.2310.20">
    <property type="entry name" value="RelE-like"/>
    <property type="match status" value="1"/>
</dbReference>
<dbReference type="InterPro" id="IPR007712">
    <property type="entry name" value="RelE/ParE_toxin"/>
</dbReference>
<evidence type="ECO:0000313" key="2">
    <source>
        <dbReference type="EMBL" id="RCK40142.1"/>
    </source>
</evidence>
<protein>
    <recommendedName>
        <fullName evidence="4">Plasmid stabilization protein</fullName>
    </recommendedName>
</protein>
<dbReference type="SUPFAM" id="SSF143011">
    <property type="entry name" value="RelE-like"/>
    <property type="match status" value="1"/>
</dbReference>
<proteinExistence type="predicted"/>
<dbReference type="Pfam" id="PF05016">
    <property type="entry name" value="ParE_toxin"/>
    <property type="match status" value="1"/>
</dbReference>
<dbReference type="EMBL" id="JPWH01000047">
    <property type="protein sequence ID" value="RCK40142.1"/>
    <property type="molecule type" value="Genomic_DNA"/>
</dbReference>